<dbReference type="CDD" id="cd08054">
    <property type="entry name" value="gp6"/>
    <property type="match status" value="1"/>
</dbReference>
<dbReference type="OrthoDB" id="5654at2"/>
<dbReference type="Gene3D" id="1.10.3230.30">
    <property type="entry name" value="Phage gp6-like head-tail connector protein"/>
    <property type="match status" value="1"/>
</dbReference>
<dbReference type="Pfam" id="PF05135">
    <property type="entry name" value="Phage_connect_1"/>
    <property type="match status" value="1"/>
</dbReference>
<evidence type="ECO:0000313" key="1">
    <source>
        <dbReference type="EMBL" id="RFZ79863.1"/>
    </source>
</evidence>
<dbReference type="InterPro" id="IPR021146">
    <property type="entry name" value="Phage_gp6-like_head-tail"/>
</dbReference>
<accession>A0A3E2NFZ7</accession>
<dbReference type="AlphaFoldDB" id="A0A3E2NFZ7"/>
<evidence type="ECO:0000313" key="2">
    <source>
        <dbReference type="Proteomes" id="UP000260680"/>
    </source>
</evidence>
<proteinExistence type="predicted"/>
<dbReference type="EMBL" id="QOHO01000016">
    <property type="protein sequence ID" value="RFZ79863.1"/>
    <property type="molecule type" value="Genomic_DNA"/>
</dbReference>
<dbReference type="RefSeq" id="WP_117415961.1">
    <property type="nucleotide sequence ID" value="NZ_QOHO01000016.1"/>
</dbReference>
<sequence>MMKLEEVKSFLRVDFEDDDNLIKCIMEAAELYIKDTVGEYDKNNPKANLLFMALVQDLYDNRELMVTEQKKKRMSYTYASIILQLQYSIKEVAEGE</sequence>
<organism evidence="1 2">
    <name type="scientific">Lacrimispora amygdalina</name>
    <dbReference type="NCBI Taxonomy" id="253257"/>
    <lineage>
        <taxon>Bacteria</taxon>
        <taxon>Bacillati</taxon>
        <taxon>Bacillota</taxon>
        <taxon>Clostridia</taxon>
        <taxon>Lachnospirales</taxon>
        <taxon>Lachnospiraceae</taxon>
        <taxon>Lacrimispora</taxon>
    </lineage>
</organism>
<reference evidence="1 2" key="1">
    <citation type="submission" date="2018-07" db="EMBL/GenBank/DDBJ databases">
        <title>New species, Clostridium PI-S10-A1B.</title>
        <authorList>
            <person name="Krishna G."/>
            <person name="Summeta K."/>
            <person name="Shikha S."/>
            <person name="Prabhu P.B."/>
            <person name="Suresh K."/>
        </authorList>
    </citation>
    <scope>NUCLEOTIDE SEQUENCE [LARGE SCALE GENOMIC DNA]</scope>
    <source>
        <strain evidence="1 2">PI-S10-A1B</strain>
    </source>
</reference>
<dbReference type="Proteomes" id="UP000260680">
    <property type="component" value="Unassembled WGS sequence"/>
</dbReference>
<gene>
    <name evidence="1" type="ORF">DS742_05220</name>
</gene>
<protein>
    <submittedName>
        <fullName evidence="1">Phage gp6-like head-tail connector protein</fullName>
    </submittedName>
</protein>
<dbReference type="NCBIfam" id="TIGR01560">
    <property type="entry name" value="put_DNA_pack"/>
    <property type="match status" value="1"/>
</dbReference>
<name>A0A3E2NFZ7_9FIRM</name>
<dbReference type="InterPro" id="IPR006450">
    <property type="entry name" value="Phage_HK97_gp6-like"/>
</dbReference>
<comment type="caution">
    <text evidence="1">The sequence shown here is derived from an EMBL/GenBank/DDBJ whole genome shotgun (WGS) entry which is preliminary data.</text>
</comment>